<feature type="domain" description="NAD-dependent epimerase/dehydratase" evidence="1">
    <location>
        <begin position="6"/>
        <end position="212"/>
    </location>
</feature>
<protein>
    <submittedName>
        <fullName evidence="2">Epimerase</fullName>
    </submittedName>
</protein>
<dbReference type="InterPro" id="IPR001509">
    <property type="entry name" value="Epimerase_deHydtase"/>
</dbReference>
<name>A0A2U2DJP3_9HYPH</name>
<dbReference type="Pfam" id="PF01370">
    <property type="entry name" value="Epimerase"/>
    <property type="match status" value="1"/>
</dbReference>
<dbReference type="RefSeq" id="WP_109460994.1">
    <property type="nucleotide sequence ID" value="NZ_QFBC01000015.1"/>
</dbReference>
<dbReference type="EMBL" id="QFBC01000015">
    <property type="protein sequence ID" value="PWE53523.1"/>
    <property type="molecule type" value="Genomic_DNA"/>
</dbReference>
<dbReference type="InterPro" id="IPR050177">
    <property type="entry name" value="Lipid_A_modif_metabolic_enz"/>
</dbReference>
<accession>A0A2U2DJP3</accession>
<dbReference type="AlphaFoldDB" id="A0A2U2DJP3"/>
<comment type="caution">
    <text evidence="2">The sequence shown here is derived from an EMBL/GenBank/DDBJ whole genome shotgun (WGS) entry which is preliminary data.</text>
</comment>
<dbReference type="Gene3D" id="3.40.50.720">
    <property type="entry name" value="NAD(P)-binding Rossmann-like Domain"/>
    <property type="match status" value="1"/>
</dbReference>
<evidence type="ECO:0000313" key="3">
    <source>
        <dbReference type="Proteomes" id="UP000245252"/>
    </source>
</evidence>
<evidence type="ECO:0000313" key="2">
    <source>
        <dbReference type="EMBL" id="PWE53523.1"/>
    </source>
</evidence>
<dbReference type="OrthoDB" id="9801785at2"/>
<proteinExistence type="predicted"/>
<dbReference type="PANTHER" id="PTHR43245">
    <property type="entry name" value="BIFUNCTIONAL POLYMYXIN RESISTANCE PROTEIN ARNA"/>
    <property type="match status" value="1"/>
</dbReference>
<keyword evidence="3" id="KW-1185">Reference proteome</keyword>
<organism evidence="2 3">
    <name type="scientific">Metarhizobium album</name>
    <dbReference type="NCBI Taxonomy" id="2182425"/>
    <lineage>
        <taxon>Bacteria</taxon>
        <taxon>Pseudomonadati</taxon>
        <taxon>Pseudomonadota</taxon>
        <taxon>Alphaproteobacteria</taxon>
        <taxon>Hyphomicrobiales</taxon>
        <taxon>Rhizobiaceae</taxon>
        <taxon>Metarhizobium</taxon>
    </lineage>
</organism>
<reference evidence="2 3" key="1">
    <citation type="submission" date="2018-05" db="EMBL/GenBank/DDBJ databases">
        <title>The draft genome of strain NS-104.</title>
        <authorList>
            <person name="Hang P."/>
            <person name="Jiang J."/>
        </authorList>
    </citation>
    <scope>NUCLEOTIDE SEQUENCE [LARGE SCALE GENOMIC DNA]</scope>
    <source>
        <strain evidence="2 3">NS-104</strain>
    </source>
</reference>
<evidence type="ECO:0000259" key="1">
    <source>
        <dbReference type="Pfam" id="PF01370"/>
    </source>
</evidence>
<gene>
    <name evidence="2" type="ORF">DEM27_25130</name>
</gene>
<dbReference type="InterPro" id="IPR036291">
    <property type="entry name" value="NAD(P)-bd_dom_sf"/>
</dbReference>
<sequence>MTTGAIVFGSSGFIGSHLLRRLKADGVTPLVGVDRRPPRQRLDGVTYIQADVRDLSGLEIDGEIDTIFNLAAVHVTPGHPDPEYYDTNIAGATQVTAFARRRGIETIVFTSSISVYGPGEETKSETSPPAPESAYGWSKWLAEGIHRAWMQEDAGRRLVIARPAVIFGPGEGGNFTRLAKLMKKGFFIYPGRKDTIKACFYVDDLLEAIFYARSLDERSILFNGCYPDRYTLEQIVETMKAGPFAGVKTFLLPRFVVTAAATLLRPFSVLGLGIHPDRVMKLVRSTDIVPDWLQQHDFAPTGRLPAAFDRWQKASEGRFD</sequence>
<dbReference type="Proteomes" id="UP000245252">
    <property type="component" value="Unassembled WGS sequence"/>
</dbReference>
<dbReference type="SUPFAM" id="SSF51735">
    <property type="entry name" value="NAD(P)-binding Rossmann-fold domains"/>
    <property type="match status" value="1"/>
</dbReference>